<keyword evidence="4" id="KW-1185">Reference proteome</keyword>
<comment type="caution">
    <text evidence="3">The sequence shown here is derived from an EMBL/GenBank/DDBJ whole genome shotgun (WGS) entry which is preliminary data.</text>
</comment>
<evidence type="ECO:0000256" key="1">
    <source>
        <dbReference type="SAM" id="Phobius"/>
    </source>
</evidence>
<reference evidence="3 4" key="1">
    <citation type="submission" date="2022-10" db="EMBL/GenBank/DDBJ databases">
        <title>Luteolibacter flavescens strain MCCC 1K03193, whole genome shotgun sequencing project.</title>
        <authorList>
            <person name="Zhao G."/>
            <person name="Shen L."/>
        </authorList>
    </citation>
    <scope>NUCLEOTIDE SEQUENCE [LARGE SCALE GENOMIC DNA]</scope>
    <source>
        <strain evidence="3 4">MCCC 1K03193</strain>
    </source>
</reference>
<proteinExistence type="predicted"/>
<dbReference type="EMBL" id="JAPDDS010000021">
    <property type="protein sequence ID" value="MCW1887710.1"/>
    <property type="molecule type" value="Genomic_DNA"/>
</dbReference>
<gene>
    <name evidence="3" type="ORF">OKA04_23435</name>
</gene>
<keyword evidence="1" id="KW-0812">Transmembrane</keyword>
<feature type="domain" description="DUF6161" evidence="2">
    <location>
        <begin position="250"/>
        <end position="440"/>
    </location>
</feature>
<feature type="transmembrane region" description="Helical" evidence="1">
    <location>
        <begin position="327"/>
        <end position="346"/>
    </location>
</feature>
<evidence type="ECO:0000313" key="3">
    <source>
        <dbReference type="EMBL" id="MCW1887710.1"/>
    </source>
</evidence>
<name>A0ABT3FXH6_9BACT</name>
<organism evidence="3 4">
    <name type="scientific">Luteolibacter flavescens</name>
    <dbReference type="NCBI Taxonomy" id="1859460"/>
    <lineage>
        <taxon>Bacteria</taxon>
        <taxon>Pseudomonadati</taxon>
        <taxon>Verrucomicrobiota</taxon>
        <taxon>Verrucomicrobiia</taxon>
        <taxon>Verrucomicrobiales</taxon>
        <taxon>Verrucomicrobiaceae</taxon>
        <taxon>Luteolibacter</taxon>
    </lineage>
</organism>
<feature type="transmembrane region" description="Helical" evidence="1">
    <location>
        <begin position="358"/>
        <end position="379"/>
    </location>
</feature>
<evidence type="ECO:0000259" key="2">
    <source>
        <dbReference type="Pfam" id="PF19658"/>
    </source>
</evidence>
<evidence type="ECO:0000313" key="4">
    <source>
        <dbReference type="Proteomes" id="UP001207930"/>
    </source>
</evidence>
<dbReference type="Proteomes" id="UP001207930">
    <property type="component" value="Unassembled WGS sequence"/>
</dbReference>
<keyword evidence="1" id="KW-0472">Membrane</keyword>
<dbReference type="InterPro" id="IPR046159">
    <property type="entry name" value="DUF6161"/>
</dbReference>
<sequence length="457" mass="51247">MILPDPHTVDPRAVRIGLNLDLGARGGILDFPTLGEFEDWFRDEVAFWSFLREEPSSTHANTFGSLHRFHQFESEVSQCLAQFVAEWAALDSSINDANFRISHSNTTEGARAEGLERVDQILAEKAKRVVILRGDLHNVVVSAVASAGTRILSLEPEAQFLKKYAKKHPAEAVYALDQFLELRQYRPDPRSLDAKGRMDALLFAAGHKRSPEFHDKAFAKMVGKWDKELERYKATFDGLKDDFGVQNLEIKEAAQKLLDFHAEARGKFVDLEAFYKSSIDKTMSESAQDLKALTVTYDEHMALKAPASYWSGKNHLHTRKMEKLRNWVVIASLAAFAGISLSAYILLPEFYPKDTVPWRSLGIFLLVCTFALSFVRLTIKLMLSNLHLAADAEERTIMIRTFMALLRRTSAQEGLKKEDVAIVLAPIFRPSTSGIIKDDGGPTSLGEFLSHMSGGNK</sequence>
<accession>A0ABT3FXH6</accession>
<protein>
    <submittedName>
        <fullName evidence="3">DUF6161 domain-containing protein</fullName>
    </submittedName>
</protein>
<dbReference type="RefSeq" id="WP_264503667.1">
    <property type="nucleotide sequence ID" value="NZ_JAPDDS010000021.1"/>
</dbReference>
<keyword evidence="1" id="KW-1133">Transmembrane helix</keyword>
<dbReference type="Pfam" id="PF19658">
    <property type="entry name" value="DUF6161"/>
    <property type="match status" value="1"/>
</dbReference>